<sequence>MTPASLGVLIFTTLAISSGSRSIGHWYSIHPIFLVCGTYAFWNYAFPPAPRSPGSRHTRDLSYQLVPVGTPSRAKFGAQPTQTPKLNERRSRVAFALIVLFTFLMMSLAGSVISSAILGFVAAGLYKSANFNMSTWIPFLLAMLQAAIGLLSVWPSIIEII</sequence>
<dbReference type="AlphaFoldDB" id="A0A9W8JPP2"/>
<evidence type="ECO:0000313" key="3">
    <source>
        <dbReference type="Proteomes" id="UP001148786"/>
    </source>
</evidence>
<feature type="transmembrane region" description="Helical" evidence="1">
    <location>
        <begin position="135"/>
        <end position="154"/>
    </location>
</feature>
<dbReference type="OrthoDB" id="2131401at2759"/>
<evidence type="ECO:0000313" key="2">
    <source>
        <dbReference type="EMBL" id="KAJ3493860.1"/>
    </source>
</evidence>
<accession>A0A9W8JPP2</accession>
<keyword evidence="1" id="KW-0812">Transmembrane</keyword>
<proteinExistence type="predicted"/>
<dbReference type="Proteomes" id="UP001148786">
    <property type="component" value="Unassembled WGS sequence"/>
</dbReference>
<protein>
    <submittedName>
        <fullName evidence="2">Uncharacterized protein</fullName>
    </submittedName>
</protein>
<gene>
    <name evidence="2" type="ORF">NLJ89_g10922</name>
</gene>
<keyword evidence="1" id="KW-1133">Transmembrane helix</keyword>
<feature type="transmembrane region" description="Helical" evidence="1">
    <location>
        <begin position="93"/>
        <end position="123"/>
    </location>
</feature>
<evidence type="ECO:0000256" key="1">
    <source>
        <dbReference type="SAM" id="Phobius"/>
    </source>
</evidence>
<reference evidence="2" key="1">
    <citation type="submission" date="2022-07" db="EMBL/GenBank/DDBJ databases">
        <title>Genome Sequence of Agrocybe chaxingu.</title>
        <authorList>
            <person name="Buettner E."/>
        </authorList>
    </citation>
    <scope>NUCLEOTIDE SEQUENCE</scope>
    <source>
        <strain evidence="2">MP-N11</strain>
    </source>
</reference>
<dbReference type="EMBL" id="JANKHO010002210">
    <property type="protein sequence ID" value="KAJ3493860.1"/>
    <property type="molecule type" value="Genomic_DNA"/>
</dbReference>
<name>A0A9W8JPP2_9AGAR</name>
<organism evidence="2 3">
    <name type="scientific">Agrocybe chaxingu</name>
    <dbReference type="NCBI Taxonomy" id="84603"/>
    <lineage>
        <taxon>Eukaryota</taxon>
        <taxon>Fungi</taxon>
        <taxon>Dikarya</taxon>
        <taxon>Basidiomycota</taxon>
        <taxon>Agaricomycotina</taxon>
        <taxon>Agaricomycetes</taxon>
        <taxon>Agaricomycetidae</taxon>
        <taxon>Agaricales</taxon>
        <taxon>Agaricineae</taxon>
        <taxon>Strophariaceae</taxon>
        <taxon>Agrocybe</taxon>
    </lineage>
</organism>
<feature type="transmembrane region" description="Helical" evidence="1">
    <location>
        <begin position="29"/>
        <end position="46"/>
    </location>
</feature>
<comment type="caution">
    <text evidence="2">The sequence shown here is derived from an EMBL/GenBank/DDBJ whole genome shotgun (WGS) entry which is preliminary data.</text>
</comment>
<keyword evidence="3" id="KW-1185">Reference proteome</keyword>
<keyword evidence="1" id="KW-0472">Membrane</keyword>